<keyword evidence="3" id="KW-1185">Reference proteome</keyword>
<feature type="transmembrane region" description="Helical" evidence="1">
    <location>
        <begin position="92"/>
        <end position="109"/>
    </location>
</feature>
<feature type="transmembrane region" description="Helical" evidence="1">
    <location>
        <begin position="129"/>
        <end position="151"/>
    </location>
</feature>
<dbReference type="Proteomes" id="UP001497453">
    <property type="component" value="Chromosome 2"/>
</dbReference>
<evidence type="ECO:0008006" key="4">
    <source>
        <dbReference type="Google" id="ProtNLM"/>
    </source>
</evidence>
<proteinExistence type="predicted"/>
<name>A0ABP1CZ31_9APHY</name>
<reference evidence="3" key="1">
    <citation type="submission" date="2024-04" db="EMBL/GenBank/DDBJ databases">
        <authorList>
            <person name="Shaw F."/>
            <person name="Minotto A."/>
        </authorList>
    </citation>
    <scope>NUCLEOTIDE SEQUENCE [LARGE SCALE GENOMIC DNA]</scope>
</reference>
<keyword evidence="1" id="KW-1133">Transmembrane helix</keyword>
<organism evidence="2 3">
    <name type="scientific">Somion occarium</name>
    <dbReference type="NCBI Taxonomy" id="3059160"/>
    <lineage>
        <taxon>Eukaryota</taxon>
        <taxon>Fungi</taxon>
        <taxon>Dikarya</taxon>
        <taxon>Basidiomycota</taxon>
        <taxon>Agaricomycotina</taxon>
        <taxon>Agaricomycetes</taxon>
        <taxon>Polyporales</taxon>
        <taxon>Cerrenaceae</taxon>
        <taxon>Somion</taxon>
    </lineage>
</organism>
<keyword evidence="1" id="KW-0472">Membrane</keyword>
<evidence type="ECO:0000313" key="3">
    <source>
        <dbReference type="Proteomes" id="UP001497453"/>
    </source>
</evidence>
<sequence>MPGLIQRYHPGYEYAELMATKITRGNDEDESDLLLPSSTPSRARKLGFHDVIAEEAASWGEAICPPASDVRAMLLRFQLNPDLSQKSVFDHIYPLFIFTTLFAIAAVVLHPGSFAHDVISNPANHRKEFFIGFIVFITGLLAGLALLRLFIWGGAQLIGWIIRIESDKGTRGRLGAQGRIPDSRTLLGSIFQ</sequence>
<protein>
    <recommendedName>
        <fullName evidence="4">PRA1 family protein</fullName>
    </recommendedName>
</protein>
<dbReference type="EMBL" id="OZ037945">
    <property type="protein sequence ID" value="CAL1700042.1"/>
    <property type="molecule type" value="Genomic_DNA"/>
</dbReference>
<evidence type="ECO:0000313" key="2">
    <source>
        <dbReference type="EMBL" id="CAL1700042.1"/>
    </source>
</evidence>
<gene>
    <name evidence="2" type="ORF">GFSPODELE1_LOCUS2970</name>
</gene>
<accession>A0ABP1CZ31</accession>
<keyword evidence="1" id="KW-0812">Transmembrane</keyword>
<evidence type="ECO:0000256" key="1">
    <source>
        <dbReference type="SAM" id="Phobius"/>
    </source>
</evidence>